<dbReference type="EMBL" id="JAQRFO010000025">
    <property type="protein sequence ID" value="MDC9622410.1"/>
    <property type="molecule type" value="Genomic_DNA"/>
</dbReference>
<dbReference type="PANTHER" id="PTHR43581:SF2">
    <property type="entry name" value="EXCINUCLEASE ATPASE SUBUNIT"/>
    <property type="match status" value="1"/>
</dbReference>
<feature type="coiled-coil region" evidence="1">
    <location>
        <begin position="465"/>
        <end position="495"/>
    </location>
</feature>
<dbReference type="Pfam" id="PF13304">
    <property type="entry name" value="AAA_21"/>
    <property type="match status" value="1"/>
</dbReference>
<sequence length="555" mass="64450">MIREIEVHKYRKIENLKFSFDPDINVISGTNGTCKTSLLHIISNSVKSPAVSSGDYSNPNCFKIVKNTNVILNPKIESLVRDAKNYIDPSNGMKGNLFEVEYNDGRKLKFRKHNSKIANRYAIKPYYSRTEDNQLLPSCPVIYLGLSRLFPTGEVGDELIENVKLNLPDEYLNIISDLYSKLINIKIKDVKIKNVSDFKSGPEFDSSIDGIDSNTISSGEDNLFIILKALVSLSYYYNSLVSVGNDNVSILLIDEFDATLHPSLQEKLFDIINEYSLKYKIQVFMTTHSLSLLEYVLENKQKVIYLLNNYTDIEQIEEPTIIDIKMHLKNDTRDNIYNKKRIPIFMEDDEARFFLNEIFDYFEEKNKKFALVRRFFHLIPCKIGADNLVTIFKDPYLLETSLKSICILDGDKNSNLNKCTITLPGKESPENMFFKYIEWLDLNNEATFWKNKNIIGQGYTKQKYLSDIKSDISEIKEKIEELKKQNGSLKGVERDMNKKIFNKHSVFFSLVIRHWLQNDEKNKNEISLFFNELKGVFCKVCIPNGIERKEWDFDF</sequence>
<dbReference type="InterPro" id="IPR003959">
    <property type="entry name" value="ATPase_AAA_core"/>
</dbReference>
<keyword evidence="4" id="KW-1185">Reference proteome</keyword>
<comment type="caution">
    <text evidence="3">The sequence shown here is derived from an EMBL/GenBank/DDBJ whole genome shotgun (WGS) entry which is preliminary data.</text>
</comment>
<dbReference type="RefSeq" id="WP_273580029.1">
    <property type="nucleotide sequence ID" value="NZ_JAQRFO010000025.1"/>
</dbReference>
<organism evidence="3 4">
    <name type="scientific">Xenorhabdus aichiensis</name>
    <dbReference type="NCBI Taxonomy" id="3025874"/>
    <lineage>
        <taxon>Bacteria</taxon>
        <taxon>Pseudomonadati</taxon>
        <taxon>Pseudomonadota</taxon>
        <taxon>Gammaproteobacteria</taxon>
        <taxon>Enterobacterales</taxon>
        <taxon>Morganellaceae</taxon>
        <taxon>Xenorhabdus</taxon>
    </lineage>
</organism>
<dbReference type="Proteomes" id="UP001214757">
    <property type="component" value="Unassembled WGS sequence"/>
</dbReference>
<dbReference type="PANTHER" id="PTHR43581">
    <property type="entry name" value="ATP/GTP PHOSPHATASE"/>
    <property type="match status" value="1"/>
</dbReference>
<gene>
    <name evidence="3" type="ORF">PSI22_12375</name>
</gene>
<dbReference type="SUPFAM" id="SSF52540">
    <property type="entry name" value="P-loop containing nucleoside triphosphate hydrolases"/>
    <property type="match status" value="1"/>
</dbReference>
<evidence type="ECO:0000313" key="4">
    <source>
        <dbReference type="Proteomes" id="UP001214757"/>
    </source>
</evidence>
<proteinExistence type="predicted"/>
<dbReference type="InterPro" id="IPR051396">
    <property type="entry name" value="Bact_Antivir_Def_Nuclease"/>
</dbReference>
<evidence type="ECO:0000313" key="3">
    <source>
        <dbReference type="EMBL" id="MDC9622410.1"/>
    </source>
</evidence>
<dbReference type="Gene3D" id="3.40.50.300">
    <property type="entry name" value="P-loop containing nucleotide triphosphate hydrolases"/>
    <property type="match status" value="2"/>
</dbReference>
<keyword evidence="1" id="KW-0175">Coiled coil</keyword>
<evidence type="ECO:0000256" key="1">
    <source>
        <dbReference type="SAM" id="Coils"/>
    </source>
</evidence>
<dbReference type="InterPro" id="IPR027417">
    <property type="entry name" value="P-loop_NTPase"/>
</dbReference>
<protein>
    <submittedName>
        <fullName evidence="3">AAA family ATPase</fullName>
    </submittedName>
</protein>
<name>A0ABT5M5U5_9GAMM</name>
<reference evidence="3 4" key="1">
    <citation type="submission" date="2023-02" db="EMBL/GenBank/DDBJ databases">
        <title>Entomopathogenic bacteria.</title>
        <authorList>
            <person name="Machado R.A."/>
        </authorList>
    </citation>
    <scope>NUCLEOTIDE SEQUENCE [LARGE SCALE GENOMIC DNA]</scope>
    <source>
        <strain evidence="3 4">XENO-7</strain>
    </source>
</reference>
<accession>A0ABT5M5U5</accession>
<evidence type="ECO:0000259" key="2">
    <source>
        <dbReference type="Pfam" id="PF13304"/>
    </source>
</evidence>
<feature type="domain" description="ATPase AAA-type core" evidence="2">
    <location>
        <begin position="102"/>
        <end position="294"/>
    </location>
</feature>
<dbReference type="CDD" id="cd00267">
    <property type="entry name" value="ABC_ATPase"/>
    <property type="match status" value="1"/>
</dbReference>